<dbReference type="AlphaFoldDB" id="A0AAN6RPW1"/>
<sequence length="290" mass="32403">MPPKPAFPEGHGERFWIFTQIATGMTLFSLKPEIKANKAFRTQTVFTGKKLAVGKLRKDYWRTLAVVEFGEGNGVMGRSVFQKLREFQQRHLLEWGPQAQELLKMDRWSRGKTLNDQHGNTVADLAAVLGGSGKGNLIVEGREKELRWVKWTDKNGKAVGGELKLLKPKKKEGEETAVAAAGEEGKLKEGEAAKPEPLKLQPATVYWANEQDRFYAREWTDNVTHVLGLPIKEAAENALRDEEWEANAEARSAAEAQGKAAKARKQAIKEEKAAKKAQRAEARMAEEAKE</sequence>
<keyword evidence="6" id="KW-0804">Transcription</keyword>
<evidence type="ECO:0000313" key="10">
    <source>
        <dbReference type="EMBL" id="KAK3898625.1"/>
    </source>
</evidence>
<dbReference type="InterPro" id="IPR024629">
    <property type="entry name" value="Ribosomal_mL67"/>
</dbReference>
<comment type="caution">
    <text evidence="10">The sequence shown here is derived from an EMBL/GenBank/DDBJ whole genome shotgun (WGS) entry which is preliminary data.</text>
</comment>
<proteinExistence type="inferred from homology"/>
<accession>A0AAN6RPW1</accession>
<evidence type="ECO:0000313" key="11">
    <source>
        <dbReference type="Proteomes" id="UP001303889"/>
    </source>
</evidence>
<dbReference type="Proteomes" id="UP001303889">
    <property type="component" value="Unassembled WGS sequence"/>
</dbReference>
<dbReference type="GO" id="GO:0005840">
    <property type="term" value="C:ribosome"/>
    <property type="evidence" value="ECO:0007669"/>
    <property type="project" value="UniProtKB-KW"/>
</dbReference>
<organism evidence="10 11">
    <name type="scientific">Staphylotrichum tortipilum</name>
    <dbReference type="NCBI Taxonomy" id="2831512"/>
    <lineage>
        <taxon>Eukaryota</taxon>
        <taxon>Fungi</taxon>
        <taxon>Dikarya</taxon>
        <taxon>Ascomycota</taxon>
        <taxon>Pezizomycotina</taxon>
        <taxon>Sordariomycetes</taxon>
        <taxon>Sordariomycetidae</taxon>
        <taxon>Sordariales</taxon>
        <taxon>Chaetomiaceae</taxon>
        <taxon>Staphylotrichum</taxon>
    </lineage>
</organism>
<dbReference type="GO" id="GO:0003735">
    <property type="term" value="F:structural constituent of ribosome"/>
    <property type="evidence" value="ECO:0007669"/>
    <property type="project" value="TreeGrafter"/>
</dbReference>
<evidence type="ECO:0000256" key="9">
    <source>
        <dbReference type="SAM" id="MobiDB-lite"/>
    </source>
</evidence>
<evidence type="ECO:0000256" key="6">
    <source>
        <dbReference type="ARBA" id="ARBA00023163"/>
    </source>
</evidence>
<dbReference type="PANTHER" id="PTHR28184">
    <property type="entry name" value="MITOCHONDRIAL HOMOLOGOUS RECOMBINATION PROTEIN 1"/>
    <property type="match status" value="1"/>
</dbReference>
<evidence type="ECO:0000256" key="5">
    <source>
        <dbReference type="ARBA" id="ARBA00023128"/>
    </source>
</evidence>
<evidence type="ECO:0000256" key="3">
    <source>
        <dbReference type="ARBA" id="ARBA00022980"/>
    </source>
</evidence>
<dbReference type="EMBL" id="MU855906">
    <property type="protein sequence ID" value="KAK3898625.1"/>
    <property type="molecule type" value="Genomic_DNA"/>
</dbReference>
<gene>
    <name evidence="10" type="ORF">C8A05DRAFT_18834</name>
</gene>
<dbReference type="GO" id="GO:0000150">
    <property type="term" value="F:DNA strand exchange activity"/>
    <property type="evidence" value="ECO:0007669"/>
    <property type="project" value="InterPro"/>
</dbReference>
<keyword evidence="3" id="KW-0689">Ribosomal protein</keyword>
<keyword evidence="4" id="KW-0805">Transcription regulation</keyword>
<dbReference type="GO" id="GO:0003697">
    <property type="term" value="F:single-stranded DNA binding"/>
    <property type="evidence" value="ECO:0007669"/>
    <property type="project" value="InterPro"/>
</dbReference>
<evidence type="ECO:0000256" key="1">
    <source>
        <dbReference type="ARBA" id="ARBA00004173"/>
    </source>
</evidence>
<protein>
    <recommendedName>
        <fullName evidence="8">Large ribosomal subunit protein mL67</fullName>
    </recommendedName>
</protein>
<evidence type="ECO:0000256" key="8">
    <source>
        <dbReference type="ARBA" id="ARBA00035185"/>
    </source>
</evidence>
<feature type="compositionally biased region" description="Basic and acidic residues" evidence="9">
    <location>
        <begin position="267"/>
        <end position="290"/>
    </location>
</feature>
<comment type="subcellular location">
    <subcellularLocation>
        <location evidence="1">Mitochondrion</location>
    </subcellularLocation>
</comment>
<keyword evidence="5" id="KW-0496">Mitochondrion</keyword>
<name>A0AAN6RPW1_9PEZI</name>
<dbReference type="Pfam" id="PF12829">
    <property type="entry name" value="Mhr1"/>
    <property type="match status" value="1"/>
</dbReference>
<keyword evidence="7" id="KW-0687">Ribonucleoprotein</keyword>
<reference evidence="10" key="2">
    <citation type="submission" date="2023-05" db="EMBL/GenBank/DDBJ databases">
        <authorList>
            <consortium name="Lawrence Berkeley National Laboratory"/>
            <person name="Steindorff A."/>
            <person name="Hensen N."/>
            <person name="Bonometti L."/>
            <person name="Westerberg I."/>
            <person name="Brannstrom I.O."/>
            <person name="Guillou S."/>
            <person name="Cros-Aarteil S."/>
            <person name="Calhoun S."/>
            <person name="Haridas S."/>
            <person name="Kuo A."/>
            <person name="Mondo S."/>
            <person name="Pangilinan J."/>
            <person name="Riley R."/>
            <person name="Labutti K."/>
            <person name="Andreopoulos B."/>
            <person name="Lipzen A."/>
            <person name="Chen C."/>
            <person name="Yanf M."/>
            <person name="Daum C."/>
            <person name="Ng V."/>
            <person name="Clum A."/>
            <person name="Ohm R."/>
            <person name="Martin F."/>
            <person name="Silar P."/>
            <person name="Natvig D."/>
            <person name="Lalanne C."/>
            <person name="Gautier V."/>
            <person name="Ament-Velasquez S.L."/>
            <person name="Kruys A."/>
            <person name="Hutchinson M.I."/>
            <person name="Powell A.J."/>
            <person name="Barry K."/>
            <person name="Miller A.N."/>
            <person name="Grigoriev I.V."/>
            <person name="Debuchy R."/>
            <person name="Gladieux P."/>
            <person name="Thoren M.H."/>
            <person name="Johannesson H."/>
        </authorList>
    </citation>
    <scope>NUCLEOTIDE SEQUENCE</scope>
    <source>
        <strain evidence="10">CBS 103.79</strain>
    </source>
</reference>
<dbReference type="PANTHER" id="PTHR28184:SF1">
    <property type="entry name" value="LARGE RIBOSOMAL SUBUNIT PROTEIN ML67"/>
    <property type="match status" value="1"/>
</dbReference>
<feature type="compositionally biased region" description="Low complexity" evidence="9">
    <location>
        <begin position="247"/>
        <end position="260"/>
    </location>
</feature>
<comment type="similarity">
    <text evidence="2">Belongs to the mitochondrion-specific ribosomal protein mL67 family.</text>
</comment>
<evidence type="ECO:0000256" key="7">
    <source>
        <dbReference type="ARBA" id="ARBA00023274"/>
    </source>
</evidence>
<feature type="region of interest" description="Disordered" evidence="9">
    <location>
        <begin position="242"/>
        <end position="290"/>
    </location>
</feature>
<dbReference type="GO" id="GO:0005739">
    <property type="term" value="C:mitochondrion"/>
    <property type="evidence" value="ECO:0007669"/>
    <property type="project" value="UniProtKB-SubCell"/>
</dbReference>
<keyword evidence="11" id="KW-1185">Reference proteome</keyword>
<dbReference type="GO" id="GO:1990904">
    <property type="term" value="C:ribonucleoprotein complex"/>
    <property type="evidence" value="ECO:0007669"/>
    <property type="project" value="UniProtKB-KW"/>
</dbReference>
<evidence type="ECO:0000256" key="4">
    <source>
        <dbReference type="ARBA" id="ARBA00023015"/>
    </source>
</evidence>
<reference evidence="10" key="1">
    <citation type="journal article" date="2023" name="Mol. Phylogenet. Evol.">
        <title>Genome-scale phylogeny and comparative genomics of the fungal order Sordariales.</title>
        <authorList>
            <person name="Hensen N."/>
            <person name="Bonometti L."/>
            <person name="Westerberg I."/>
            <person name="Brannstrom I.O."/>
            <person name="Guillou S."/>
            <person name="Cros-Aarteil S."/>
            <person name="Calhoun S."/>
            <person name="Haridas S."/>
            <person name="Kuo A."/>
            <person name="Mondo S."/>
            <person name="Pangilinan J."/>
            <person name="Riley R."/>
            <person name="LaButti K."/>
            <person name="Andreopoulos B."/>
            <person name="Lipzen A."/>
            <person name="Chen C."/>
            <person name="Yan M."/>
            <person name="Daum C."/>
            <person name="Ng V."/>
            <person name="Clum A."/>
            <person name="Steindorff A."/>
            <person name="Ohm R.A."/>
            <person name="Martin F."/>
            <person name="Silar P."/>
            <person name="Natvig D.O."/>
            <person name="Lalanne C."/>
            <person name="Gautier V."/>
            <person name="Ament-Velasquez S.L."/>
            <person name="Kruys A."/>
            <person name="Hutchinson M.I."/>
            <person name="Powell A.J."/>
            <person name="Barry K."/>
            <person name="Miller A.N."/>
            <person name="Grigoriev I.V."/>
            <person name="Debuchy R."/>
            <person name="Gladieux P."/>
            <person name="Hiltunen Thoren M."/>
            <person name="Johannesson H."/>
        </authorList>
    </citation>
    <scope>NUCLEOTIDE SEQUENCE</scope>
    <source>
        <strain evidence="10">CBS 103.79</strain>
    </source>
</reference>
<evidence type="ECO:0000256" key="2">
    <source>
        <dbReference type="ARBA" id="ARBA00010741"/>
    </source>
</evidence>